<dbReference type="PANTHER" id="PTHR43227:SF8">
    <property type="entry name" value="DIACETYLCHITOBIOSE UPTAKE SYSTEM PERMEASE PROTEIN DASB"/>
    <property type="match status" value="1"/>
</dbReference>
<protein>
    <submittedName>
        <fullName evidence="10">Sugar ABC transporter permease</fullName>
    </submittedName>
</protein>
<comment type="caution">
    <text evidence="10">The sequence shown here is derived from an EMBL/GenBank/DDBJ whole genome shotgun (WGS) entry which is preliminary data.</text>
</comment>
<evidence type="ECO:0000256" key="4">
    <source>
        <dbReference type="ARBA" id="ARBA00022692"/>
    </source>
</evidence>
<reference evidence="10 11" key="1">
    <citation type="submission" date="2021-01" db="EMBL/GenBank/DDBJ databases">
        <title>Whole genome shotgun sequence of Planobispora longispora NBRC 13918.</title>
        <authorList>
            <person name="Komaki H."/>
            <person name="Tamura T."/>
        </authorList>
    </citation>
    <scope>NUCLEOTIDE SEQUENCE [LARGE SCALE GENOMIC DNA]</scope>
    <source>
        <strain evidence="10 11">NBRC 13918</strain>
    </source>
</reference>
<comment type="similarity">
    <text evidence="7">Belongs to the binding-protein-dependent transport system permease family.</text>
</comment>
<feature type="transmembrane region" description="Helical" evidence="7">
    <location>
        <begin position="154"/>
        <end position="175"/>
    </location>
</feature>
<feature type="transmembrane region" description="Helical" evidence="7">
    <location>
        <begin position="120"/>
        <end position="142"/>
    </location>
</feature>
<comment type="subcellular location">
    <subcellularLocation>
        <location evidence="1 7">Cell membrane</location>
        <topology evidence="1 7">Multi-pass membrane protein</topology>
    </subcellularLocation>
</comment>
<feature type="transmembrane region" description="Helical" evidence="7">
    <location>
        <begin position="53"/>
        <end position="75"/>
    </location>
</feature>
<dbReference type="InterPro" id="IPR035906">
    <property type="entry name" value="MetI-like_sf"/>
</dbReference>
<dbReference type="CDD" id="cd06261">
    <property type="entry name" value="TM_PBP2"/>
    <property type="match status" value="1"/>
</dbReference>
<evidence type="ECO:0000313" key="11">
    <source>
        <dbReference type="Proteomes" id="UP000616724"/>
    </source>
</evidence>
<gene>
    <name evidence="10" type="ORF">Plo01_20740</name>
</gene>
<sequence length="344" mass="37527">MAVSQNPAPPQERRAPWSPGRAARRRGSPGSSRGPRGPRNLRGRSSSGGSRSLWPYLLIAPAVAGGVLLLLYPLLRAAVISFQHFRMGELIRGGAAFVGLDNYRELLAAEEFWTVVARTFAWTGINVALIMGISTAVALMLLRLGRRMRVALMSVLALVWATPIIAATTIFQWLFQSELGVVNWALTGLGFDSFRGYSWFADGTAMFGVLVVLVVWQSVPFAALTLYAGLTTIPAELYESARIDGGTGRQVFTMVTFPILRPLFALVTSLEVIWVFKCFPQIWVLSQGGPDDATTTLPVYAFKIARVLHRYDLGSAVAMLTVVILAVALIGNLRRMLKQEGAES</sequence>
<evidence type="ECO:0000256" key="1">
    <source>
        <dbReference type="ARBA" id="ARBA00004651"/>
    </source>
</evidence>
<keyword evidence="2 7" id="KW-0813">Transport</keyword>
<organism evidence="10 11">
    <name type="scientific">Planobispora longispora</name>
    <dbReference type="NCBI Taxonomy" id="28887"/>
    <lineage>
        <taxon>Bacteria</taxon>
        <taxon>Bacillati</taxon>
        <taxon>Actinomycetota</taxon>
        <taxon>Actinomycetes</taxon>
        <taxon>Streptosporangiales</taxon>
        <taxon>Streptosporangiaceae</taxon>
        <taxon>Planobispora</taxon>
    </lineage>
</organism>
<proteinExistence type="inferred from homology"/>
<name>A0A8J3RIU7_9ACTN</name>
<evidence type="ECO:0000313" key="10">
    <source>
        <dbReference type="EMBL" id="GIH75645.1"/>
    </source>
</evidence>
<keyword evidence="3" id="KW-1003">Cell membrane</keyword>
<dbReference type="Pfam" id="PF00528">
    <property type="entry name" value="BPD_transp_1"/>
    <property type="match status" value="1"/>
</dbReference>
<keyword evidence="4 7" id="KW-0812">Transmembrane</keyword>
<dbReference type="GO" id="GO:0055085">
    <property type="term" value="P:transmembrane transport"/>
    <property type="evidence" value="ECO:0007669"/>
    <property type="project" value="InterPro"/>
</dbReference>
<dbReference type="EMBL" id="BOOH01000017">
    <property type="protein sequence ID" value="GIH75645.1"/>
    <property type="molecule type" value="Genomic_DNA"/>
</dbReference>
<feature type="transmembrane region" description="Helical" evidence="7">
    <location>
        <begin position="313"/>
        <end position="333"/>
    </location>
</feature>
<dbReference type="GO" id="GO:0005886">
    <property type="term" value="C:plasma membrane"/>
    <property type="evidence" value="ECO:0007669"/>
    <property type="project" value="UniProtKB-SubCell"/>
</dbReference>
<evidence type="ECO:0000256" key="5">
    <source>
        <dbReference type="ARBA" id="ARBA00022989"/>
    </source>
</evidence>
<keyword evidence="11" id="KW-1185">Reference proteome</keyword>
<accession>A0A8J3RIU7</accession>
<evidence type="ECO:0000259" key="9">
    <source>
        <dbReference type="PROSITE" id="PS50928"/>
    </source>
</evidence>
<evidence type="ECO:0000256" key="3">
    <source>
        <dbReference type="ARBA" id="ARBA00022475"/>
    </source>
</evidence>
<dbReference type="SUPFAM" id="SSF161098">
    <property type="entry name" value="MetI-like"/>
    <property type="match status" value="1"/>
</dbReference>
<dbReference type="AlphaFoldDB" id="A0A8J3RIU7"/>
<feature type="transmembrane region" description="Helical" evidence="7">
    <location>
        <begin position="205"/>
        <end position="230"/>
    </location>
</feature>
<evidence type="ECO:0000256" key="8">
    <source>
        <dbReference type="SAM" id="MobiDB-lite"/>
    </source>
</evidence>
<dbReference type="InterPro" id="IPR050809">
    <property type="entry name" value="UgpAE/MalFG_permease"/>
</dbReference>
<keyword evidence="6 7" id="KW-0472">Membrane</keyword>
<dbReference type="InterPro" id="IPR000515">
    <property type="entry name" value="MetI-like"/>
</dbReference>
<feature type="transmembrane region" description="Helical" evidence="7">
    <location>
        <begin position="251"/>
        <end position="276"/>
    </location>
</feature>
<dbReference type="Proteomes" id="UP000616724">
    <property type="component" value="Unassembled WGS sequence"/>
</dbReference>
<keyword evidence="5 7" id="KW-1133">Transmembrane helix</keyword>
<feature type="region of interest" description="Disordered" evidence="8">
    <location>
        <begin position="1"/>
        <end position="49"/>
    </location>
</feature>
<evidence type="ECO:0000256" key="2">
    <source>
        <dbReference type="ARBA" id="ARBA00022448"/>
    </source>
</evidence>
<dbReference type="Gene3D" id="1.10.3720.10">
    <property type="entry name" value="MetI-like"/>
    <property type="match status" value="1"/>
</dbReference>
<feature type="compositionally biased region" description="Low complexity" evidence="8">
    <location>
        <begin position="28"/>
        <end position="49"/>
    </location>
</feature>
<dbReference type="PROSITE" id="PS50928">
    <property type="entry name" value="ABC_TM1"/>
    <property type="match status" value="1"/>
</dbReference>
<evidence type="ECO:0000256" key="6">
    <source>
        <dbReference type="ARBA" id="ARBA00023136"/>
    </source>
</evidence>
<feature type="domain" description="ABC transmembrane type-1" evidence="9">
    <location>
        <begin position="116"/>
        <end position="334"/>
    </location>
</feature>
<evidence type="ECO:0000256" key="7">
    <source>
        <dbReference type="RuleBase" id="RU363032"/>
    </source>
</evidence>
<dbReference type="PANTHER" id="PTHR43227">
    <property type="entry name" value="BLL4140 PROTEIN"/>
    <property type="match status" value="1"/>
</dbReference>